<dbReference type="RefSeq" id="WP_338007215.1">
    <property type="nucleotide sequence ID" value="NZ_JAOPKB010000002.1"/>
</dbReference>
<gene>
    <name evidence="1" type="ORF">OB955_05445</name>
</gene>
<dbReference type="Gene3D" id="1.10.150.240">
    <property type="entry name" value="Putative phosphatase, domain 2"/>
    <property type="match status" value="1"/>
</dbReference>
<reference evidence="1 2" key="1">
    <citation type="submission" date="2022-09" db="EMBL/GenBank/DDBJ databases">
        <title>Enrichment on poylsaccharides allowed isolation of novel metabolic and taxonomic groups of Haloarchaea.</title>
        <authorList>
            <person name="Sorokin D.Y."/>
            <person name="Elcheninov A.G."/>
            <person name="Khizhniak T.V."/>
            <person name="Kolganova T.V."/>
            <person name="Kublanov I.V."/>
        </authorList>
    </citation>
    <scope>NUCLEOTIDE SEQUENCE [LARGE SCALE GENOMIC DNA]</scope>
    <source>
        <strain evidence="1 2">AArc-m2/3/4</strain>
    </source>
</reference>
<dbReference type="SFLD" id="SFLDS00003">
    <property type="entry name" value="Haloacid_Dehalogenase"/>
    <property type="match status" value="1"/>
</dbReference>
<evidence type="ECO:0000313" key="2">
    <source>
        <dbReference type="Proteomes" id="UP001320972"/>
    </source>
</evidence>
<dbReference type="Proteomes" id="UP001320972">
    <property type="component" value="Unassembled WGS sequence"/>
</dbReference>
<dbReference type="SUPFAM" id="SSF56784">
    <property type="entry name" value="HAD-like"/>
    <property type="match status" value="1"/>
</dbReference>
<proteinExistence type="predicted"/>
<dbReference type="InterPro" id="IPR023214">
    <property type="entry name" value="HAD_sf"/>
</dbReference>
<dbReference type="PANTHER" id="PTHR43434">
    <property type="entry name" value="PHOSPHOGLYCOLATE PHOSPHATASE"/>
    <property type="match status" value="1"/>
</dbReference>
<dbReference type="Pfam" id="PF13419">
    <property type="entry name" value="HAD_2"/>
    <property type="match status" value="1"/>
</dbReference>
<dbReference type="InterPro" id="IPR036412">
    <property type="entry name" value="HAD-like_sf"/>
</dbReference>
<dbReference type="InterPro" id="IPR023198">
    <property type="entry name" value="PGP-like_dom2"/>
</dbReference>
<dbReference type="InterPro" id="IPR041492">
    <property type="entry name" value="HAD_2"/>
</dbReference>
<dbReference type="InterPro" id="IPR050155">
    <property type="entry name" value="HAD-like_hydrolase_sf"/>
</dbReference>
<protein>
    <submittedName>
        <fullName evidence="1">HAD family hydrolase</fullName>
    </submittedName>
</protein>
<keyword evidence="1" id="KW-0378">Hydrolase</keyword>
<comment type="caution">
    <text evidence="1">The sequence shown here is derived from an EMBL/GenBank/DDBJ whole genome shotgun (WGS) entry which is preliminary data.</text>
</comment>
<dbReference type="EMBL" id="JAOPKB010000002">
    <property type="protein sequence ID" value="MCU4972177.1"/>
    <property type="molecule type" value="Genomic_DNA"/>
</dbReference>
<evidence type="ECO:0000313" key="1">
    <source>
        <dbReference type="EMBL" id="MCU4972177.1"/>
    </source>
</evidence>
<organism evidence="1 2">
    <name type="scientific">Natronoglomus mannanivorans</name>
    <dbReference type="NCBI Taxonomy" id="2979990"/>
    <lineage>
        <taxon>Archaea</taxon>
        <taxon>Methanobacteriati</taxon>
        <taxon>Methanobacteriota</taxon>
        <taxon>Stenosarchaea group</taxon>
        <taxon>Halobacteria</taxon>
        <taxon>Halobacteriales</taxon>
        <taxon>Natrialbaceae</taxon>
        <taxon>Natronoglomus</taxon>
    </lineage>
</organism>
<dbReference type="Gene3D" id="3.40.50.1000">
    <property type="entry name" value="HAD superfamily/HAD-like"/>
    <property type="match status" value="1"/>
</dbReference>
<accession>A0ABT2QB90</accession>
<dbReference type="SFLD" id="SFLDG01129">
    <property type="entry name" value="C1.5:_HAD__Beta-PGM__Phosphata"/>
    <property type="match status" value="1"/>
</dbReference>
<name>A0ABT2QB90_9EURY</name>
<keyword evidence="2" id="KW-1185">Reference proteome</keyword>
<dbReference type="GO" id="GO:0016787">
    <property type="term" value="F:hydrolase activity"/>
    <property type="evidence" value="ECO:0007669"/>
    <property type="project" value="UniProtKB-KW"/>
</dbReference>
<sequence length="216" mass="23663">MSYDAVLFDFDGVLVEPPSSETLQNTLERVYDSFELQRPTPEEVSAFVKGNLEAISSRCQQLGVDTDRFCAQAAREAIRVQREELEAGMRSTYDDIAALCSLEASLGVVSDNHPTALSLVLQRVGVVSRFETIHGCPFTPTGFERRKPNPHNLETALVALDVDPERALYVGDRDVDIEAADNAGVDSAHLTRDGSSIDRSPTHRLSSLRDLSAIVS</sequence>
<dbReference type="PANTHER" id="PTHR43434:SF1">
    <property type="entry name" value="PHOSPHOGLYCOLATE PHOSPHATASE"/>
    <property type="match status" value="1"/>
</dbReference>